<dbReference type="Gene3D" id="2.70.98.60">
    <property type="entry name" value="alpha-galactosidase from lactobacil brevis"/>
    <property type="match status" value="1"/>
</dbReference>
<evidence type="ECO:0000256" key="4">
    <source>
        <dbReference type="ARBA" id="ARBA00022801"/>
    </source>
</evidence>
<dbReference type="EC" id="3.2.1.22" evidence="3 6"/>
<dbReference type="Gene3D" id="3.20.20.70">
    <property type="entry name" value="Aldolase class I"/>
    <property type="match status" value="1"/>
</dbReference>
<dbReference type="Pfam" id="PF16874">
    <property type="entry name" value="Glyco_hydro_36C"/>
    <property type="match status" value="1"/>
</dbReference>
<accession>A0A7X2XWF6</accession>
<proteinExistence type="inferred from homology"/>
<dbReference type="EMBL" id="WNJO01000006">
    <property type="protein sequence ID" value="MTV82345.1"/>
    <property type="molecule type" value="Genomic_DNA"/>
</dbReference>
<dbReference type="InterPro" id="IPR013780">
    <property type="entry name" value="Glyco_hydro_b"/>
</dbReference>
<dbReference type="PANTHER" id="PTHR43053:SF3">
    <property type="entry name" value="ALPHA-GALACTOSIDASE C-RELATED"/>
    <property type="match status" value="1"/>
</dbReference>
<feature type="binding site" evidence="8">
    <location>
        <position position="444"/>
    </location>
    <ligand>
        <name>substrate</name>
    </ligand>
</feature>
<dbReference type="InterPro" id="IPR013785">
    <property type="entry name" value="Aldolase_TIM"/>
</dbReference>
<dbReference type="PRINTS" id="PR00743">
    <property type="entry name" value="GLHYDRLASE36"/>
</dbReference>
<dbReference type="PIRSF" id="PIRSF005536">
    <property type="entry name" value="Agal"/>
    <property type="match status" value="1"/>
</dbReference>
<keyword evidence="12" id="KW-1185">Reference proteome</keyword>
<dbReference type="InterPro" id="IPR031705">
    <property type="entry name" value="Glyco_hydro_36_C"/>
</dbReference>
<dbReference type="Pfam" id="PF02065">
    <property type="entry name" value="Melibiase"/>
    <property type="match status" value="1"/>
</dbReference>
<dbReference type="PROSITE" id="PS00512">
    <property type="entry name" value="ALPHA_GALACTOSIDASE"/>
    <property type="match status" value="1"/>
</dbReference>
<dbReference type="InterPro" id="IPR050985">
    <property type="entry name" value="Alpha-glycosidase_related"/>
</dbReference>
<protein>
    <recommendedName>
        <fullName evidence="3 6">Alpha-galactosidase</fullName>
        <ecNumber evidence="3 6">3.2.1.22</ecNumber>
    </recommendedName>
</protein>
<dbReference type="InterPro" id="IPR000111">
    <property type="entry name" value="Glyco_hydro_27/36_CS"/>
</dbReference>
<gene>
    <name evidence="11" type="ORF">GM612_06720</name>
</gene>
<feature type="active site" description="Nucleophile" evidence="7">
    <location>
        <position position="479"/>
    </location>
</feature>
<comment type="catalytic activity">
    <reaction evidence="1 6">
        <text>Hydrolysis of terminal, non-reducing alpha-D-galactose residues in alpha-D-galactosides, including galactose oligosaccharides, galactomannans and galactolipids.</text>
        <dbReference type="EC" id="3.2.1.22"/>
    </reaction>
</comment>
<dbReference type="RefSeq" id="WP_155431615.1">
    <property type="nucleotide sequence ID" value="NZ_WNJO01000006.1"/>
</dbReference>
<dbReference type="InterPro" id="IPR038417">
    <property type="entry name" value="Alpga-gal_N_sf"/>
</dbReference>
<dbReference type="InterPro" id="IPR031704">
    <property type="entry name" value="Glyco_hydro_36_N"/>
</dbReference>
<dbReference type="GO" id="GO:0004557">
    <property type="term" value="F:alpha-galactosidase activity"/>
    <property type="evidence" value="ECO:0007669"/>
    <property type="project" value="UniProtKB-UniRule"/>
</dbReference>
<dbReference type="SUPFAM" id="SSF51445">
    <property type="entry name" value="(Trans)glycosidases"/>
    <property type="match status" value="1"/>
</dbReference>
<evidence type="ECO:0000256" key="6">
    <source>
        <dbReference type="PIRNR" id="PIRNR005536"/>
    </source>
</evidence>
<reference evidence="11 12" key="1">
    <citation type="submission" date="2019-11" db="EMBL/GenBank/DDBJ databases">
        <title>Lactobacillus sp. nov. CRM56-3, isolated from fermented tea leaves.</title>
        <authorList>
            <person name="Phuengjayaem S."/>
            <person name="Tanasupawat S."/>
        </authorList>
    </citation>
    <scope>NUCLEOTIDE SEQUENCE [LARGE SCALE GENOMIC DNA]</scope>
    <source>
        <strain evidence="11 12">CRM56-3</strain>
    </source>
</reference>
<comment type="similarity">
    <text evidence="2">Belongs to the glycosyl hydrolase 36 family.</text>
</comment>
<dbReference type="GO" id="GO:0016052">
    <property type="term" value="P:carbohydrate catabolic process"/>
    <property type="evidence" value="ECO:0007669"/>
    <property type="project" value="InterPro"/>
</dbReference>
<feature type="binding site" evidence="8">
    <location>
        <begin position="367"/>
        <end position="368"/>
    </location>
    <ligand>
        <name>substrate</name>
    </ligand>
</feature>
<feature type="binding site" evidence="8">
    <location>
        <position position="200"/>
    </location>
    <ligand>
        <name>substrate</name>
    </ligand>
</feature>
<dbReference type="InterPro" id="IPR017853">
    <property type="entry name" value="GH"/>
</dbReference>
<feature type="binding site" evidence="8">
    <location>
        <begin position="477"/>
        <end position="481"/>
    </location>
    <ligand>
        <name>substrate</name>
    </ligand>
</feature>
<evidence type="ECO:0000256" key="7">
    <source>
        <dbReference type="PIRSR" id="PIRSR005536-1"/>
    </source>
</evidence>
<dbReference type="InterPro" id="IPR002252">
    <property type="entry name" value="Glyco_hydro_36"/>
</dbReference>
<feature type="binding site" evidence="8">
    <location>
        <position position="549"/>
    </location>
    <ligand>
        <name>substrate</name>
    </ligand>
</feature>
<keyword evidence="5 6" id="KW-0326">Glycosidase</keyword>
<evidence type="ECO:0000259" key="10">
    <source>
        <dbReference type="Pfam" id="PF16875"/>
    </source>
</evidence>
<comment type="caution">
    <text evidence="11">The sequence shown here is derived from an EMBL/GenBank/DDBJ whole genome shotgun (WGS) entry which is preliminary data.</text>
</comment>
<dbReference type="Proteomes" id="UP000466388">
    <property type="component" value="Unassembled WGS sequence"/>
</dbReference>
<evidence type="ECO:0000256" key="2">
    <source>
        <dbReference type="ARBA" id="ARBA00006202"/>
    </source>
</evidence>
<dbReference type="CDD" id="cd14791">
    <property type="entry name" value="GH36"/>
    <property type="match status" value="1"/>
</dbReference>
<evidence type="ECO:0000256" key="5">
    <source>
        <dbReference type="ARBA" id="ARBA00023295"/>
    </source>
</evidence>
<dbReference type="Gene3D" id="2.60.40.1180">
    <property type="entry name" value="Golgi alpha-mannosidase II"/>
    <property type="match status" value="1"/>
</dbReference>
<evidence type="ECO:0000256" key="8">
    <source>
        <dbReference type="PIRSR" id="PIRSR005536-2"/>
    </source>
</evidence>
<dbReference type="AlphaFoldDB" id="A0A7X2XWF6"/>
<dbReference type="PANTHER" id="PTHR43053">
    <property type="entry name" value="GLYCOSIDASE FAMILY 31"/>
    <property type="match status" value="1"/>
</dbReference>
<evidence type="ECO:0000313" key="12">
    <source>
        <dbReference type="Proteomes" id="UP000466388"/>
    </source>
</evidence>
<feature type="binding site" evidence="8">
    <location>
        <position position="527"/>
    </location>
    <ligand>
        <name>substrate</name>
    </ligand>
</feature>
<organism evidence="11 12">
    <name type="scientific">Secundilactobacillus folii</name>
    <dbReference type="NCBI Taxonomy" id="2678357"/>
    <lineage>
        <taxon>Bacteria</taxon>
        <taxon>Bacillati</taxon>
        <taxon>Bacillota</taxon>
        <taxon>Bacilli</taxon>
        <taxon>Lactobacillales</taxon>
        <taxon>Lactobacillaceae</taxon>
        <taxon>Secundilactobacillus</taxon>
    </lineage>
</organism>
<evidence type="ECO:0000259" key="9">
    <source>
        <dbReference type="Pfam" id="PF16874"/>
    </source>
</evidence>
<keyword evidence="4 6" id="KW-0378">Hydrolase</keyword>
<evidence type="ECO:0000256" key="1">
    <source>
        <dbReference type="ARBA" id="ARBA00001255"/>
    </source>
</evidence>
<feature type="domain" description="Glycosyl hydrolase family 36 N-terminal" evidence="10">
    <location>
        <begin position="30"/>
        <end position="286"/>
    </location>
</feature>
<feature type="domain" description="Glycosyl hydrolase family 36 C-terminal" evidence="9">
    <location>
        <begin position="652"/>
        <end position="735"/>
    </location>
</feature>
<name>A0A7X2XWF6_9LACO</name>
<feature type="active site" description="Proton donor" evidence="7">
    <location>
        <position position="549"/>
    </location>
</feature>
<dbReference type="FunFam" id="3.20.20.70:FF:000118">
    <property type="entry name" value="Alpha-galactosidase"/>
    <property type="match status" value="1"/>
</dbReference>
<evidence type="ECO:0000256" key="3">
    <source>
        <dbReference type="ARBA" id="ARBA00012755"/>
    </source>
</evidence>
<dbReference type="Pfam" id="PF16875">
    <property type="entry name" value="Glyco_hydro_36N"/>
    <property type="match status" value="1"/>
</dbReference>
<evidence type="ECO:0000313" key="11">
    <source>
        <dbReference type="EMBL" id="MTV82345.1"/>
    </source>
</evidence>
<sequence>MPIHVDETHHTFHLQTDHTSYIFQELAHGVLGQVYYGRKIHVEPSYDNLLTRELKNSTPAYSLAEPDFQLDAIKQEYAATGTGDFRRPAYQVTQANGSRITDLQYDHYEVLQGKQRLKGLPSTFEDASDDVETLIVHLTDALIQLDLELSYTVFPHQDVIVRSANFKNHGVKAVTLDSALSAQLDLPDSRYEMIQFSGTWARERHLVRTPLRSGIQSIDSIRGTSSPQQNPFMMLARPETTEDTGDVFGFNLIYSGNFLDQVEVDQWATSRVLVGINPSEFSWCLAPDDEFQTPEAVLSYTASGMNQLSQQLADFYSKHLVAAKYRRMERPILVNNWEATYFDFNAEKLLKIARKAKDLGIEMFVLDDGWFGHRDDDHTSLGDWFVDPKKLPDGIGAFADQVHGLGLQFGLWFEPEMISVDSQLYQAHPDWLIHVPKRRATPGRNQFVLDFSRPEVVDYIAKLMGKVIDDTKLDYIKWDMNRYITEAYSEGLPANRQLEMPHRYILGVYQLYERLTKAYPDVLFESCASGGGRFDLGMMYYAPQAWASDDTDAVERMKIQYGTSYGYPQSMMGAHVSAVPNEQTGRMTSLETRANVAFYGAFGYELDISKLSGEEADEIRAQVEFYKRYRSLYQFGKLYRLTSPFEDDGNVMSWMVVDDDQRHAIATRYQLLSRPNAPYLRMFFKGLDPDQRYRVNNSSKTYYGDELMNAGLFVNKIFDETATEKSLADFYSQRFMIDIVD</sequence>